<dbReference type="PANTHER" id="PTHR22768">
    <property type="entry name" value="DNA REPLICATION COMPLEX GINS PROTEIN PSF3"/>
    <property type="match status" value="1"/>
</dbReference>
<keyword evidence="4 6" id="KW-0235">DNA replication</keyword>
<comment type="function">
    <text evidence="6">The GINS complex plays an essential role in the initiation of DNA replication.</text>
</comment>
<evidence type="ECO:0000256" key="4">
    <source>
        <dbReference type="ARBA" id="ARBA00022705"/>
    </source>
</evidence>
<evidence type="ECO:0000256" key="3">
    <source>
        <dbReference type="ARBA" id="ARBA00015140"/>
    </source>
</evidence>
<dbReference type="CDD" id="cd21693">
    <property type="entry name" value="GINS_B_Psf3"/>
    <property type="match status" value="1"/>
</dbReference>
<evidence type="ECO:0000313" key="9">
    <source>
        <dbReference type="EMBL" id="USW52221.1"/>
    </source>
</evidence>
<proteinExistence type="inferred from homology"/>
<dbReference type="AlphaFoldDB" id="A0A9Q9AUN2"/>
<dbReference type="GO" id="GO:0000811">
    <property type="term" value="C:GINS complex"/>
    <property type="evidence" value="ECO:0007669"/>
    <property type="project" value="UniProtKB-UniRule"/>
</dbReference>
<protein>
    <recommendedName>
        <fullName evidence="3 6">DNA replication complex GINS protein PSF3</fullName>
    </recommendedName>
</protein>
<dbReference type="Pfam" id="PF05916">
    <property type="entry name" value="Sld5"/>
    <property type="match status" value="1"/>
</dbReference>
<accession>A0A9Q9AUN2</accession>
<dbReference type="CDD" id="cd11713">
    <property type="entry name" value="GINS_A_psf3"/>
    <property type="match status" value="1"/>
</dbReference>
<dbReference type="InterPro" id="IPR010492">
    <property type="entry name" value="GINS_Psf3"/>
</dbReference>
<dbReference type="Pfam" id="PF22466">
    <property type="entry name" value="PSF3_N"/>
    <property type="match status" value="1"/>
</dbReference>
<feature type="domain" description="DNA replication complex GINS protein PSF3 N-terminal" evidence="8">
    <location>
        <begin position="9"/>
        <end position="54"/>
    </location>
</feature>
<keyword evidence="10" id="KW-1185">Reference proteome</keyword>
<feature type="domain" description="GINS subunit" evidence="7">
    <location>
        <begin position="77"/>
        <end position="175"/>
    </location>
</feature>
<dbReference type="InterPro" id="IPR036224">
    <property type="entry name" value="GINS_bundle-like_dom_sf"/>
</dbReference>
<evidence type="ECO:0000256" key="2">
    <source>
        <dbReference type="ARBA" id="ARBA00006343"/>
    </source>
</evidence>
<evidence type="ECO:0000256" key="1">
    <source>
        <dbReference type="ARBA" id="ARBA00004123"/>
    </source>
</evidence>
<comment type="subunit">
    <text evidence="6">Component of the GINS complex.</text>
</comment>
<dbReference type="SUPFAM" id="SSF160059">
    <property type="entry name" value="PriA/YqbF domain"/>
    <property type="match status" value="1"/>
</dbReference>
<evidence type="ECO:0000259" key="7">
    <source>
        <dbReference type="Pfam" id="PF05916"/>
    </source>
</evidence>
<dbReference type="Proteomes" id="UP001056384">
    <property type="component" value="Chromosome 4"/>
</dbReference>
<reference evidence="9" key="1">
    <citation type="submission" date="2022-06" db="EMBL/GenBank/DDBJ databases">
        <title>Complete genome sequences of two strains of the flax pathogen Septoria linicola.</title>
        <authorList>
            <person name="Lapalu N."/>
            <person name="Simon A."/>
            <person name="Demenou B."/>
            <person name="Paumier D."/>
            <person name="Guillot M.-P."/>
            <person name="Gout L."/>
            <person name="Valade R."/>
        </authorList>
    </citation>
    <scope>NUCLEOTIDE SEQUENCE</scope>
    <source>
        <strain evidence="9">SE15195</strain>
    </source>
</reference>
<organism evidence="9 10">
    <name type="scientific">Septoria linicola</name>
    <dbReference type="NCBI Taxonomy" id="215465"/>
    <lineage>
        <taxon>Eukaryota</taxon>
        <taxon>Fungi</taxon>
        <taxon>Dikarya</taxon>
        <taxon>Ascomycota</taxon>
        <taxon>Pezizomycotina</taxon>
        <taxon>Dothideomycetes</taxon>
        <taxon>Dothideomycetidae</taxon>
        <taxon>Mycosphaerellales</taxon>
        <taxon>Mycosphaerellaceae</taxon>
        <taxon>Septoria</taxon>
    </lineage>
</organism>
<dbReference type="InterPro" id="IPR021151">
    <property type="entry name" value="GINS_A"/>
</dbReference>
<sequence length="182" mass="19924">MSTYYSPFAILTDSQKAPCVFELAAPLLAPLNSGNPVEQGTRVDLPLWLASILTSSEPAGPGNGYICLIELPASMGKKVVSALRADPKSVELRQQAAFWFGMSEHMMILLEDEAVQEVIIDSFKQRALEIADKAQNSRSVQHGSGGDEFMNGLDQTERQLFRAAHDGSKAVKNWFDVASHRT</sequence>
<dbReference type="SUPFAM" id="SSF158573">
    <property type="entry name" value="GINS helical bundle-like"/>
    <property type="match status" value="1"/>
</dbReference>
<evidence type="ECO:0000256" key="6">
    <source>
        <dbReference type="RuleBase" id="RU367161"/>
    </source>
</evidence>
<dbReference type="GO" id="GO:1902975">
    <property type="term" value="P:mitotic DNA replication initiation"/>
    <property type="evidence" value="ECO:0007669"/>
    <property type="project" value="TreeGrafter"/>
</dbReference>
<gene>
    <name evidence="9" type="ORF">Slin15195_G055400</name>
</gene>
<dbReference type="InterPro" id="IPR055221">
    <property type="entry name" value="PSF3_N"/>
</dbReference>
<name>A0A9Q9AUN2_9PEZI</name>
<evidence type="ECO:0000313" key="10">
    <source>
        <dbReference type="Proteomes" id="UP001056384"/>
    </source>
</evidence>
<dbReference type="Gene3D" id="1.20.58.2050">
    <property type="match status" value="1"/>
</dbReference>
<dbReference type="PANTHER" id="PTHR22768:SF0">
    <property type="entry name" value="DNA REPLICATION COMPLEX GINS PROTEIN PSF3"/>
    <property type="match status" value="1"/>
</dbReference>
<comment type="similarity">
    <text evidence="2 6">Belongs to the GINS3/PSF3 family.</text>
</comment>
<dbReference type="InterPro" id="IPR038437">
    <property type="entry name" value="GINS_Psf3_sf"/>
</dbReference>
<evidence type="ECO:0000259" key="8">
    <source>
        <dbReference type="Pfam" id="PF22466"/>
    </source>
</evidence>
<dbReference type="EMBL" id="CP099421">
    <property type="protein sequence ID" value="USW52221.1"/>
    <property type="molecule type" value="Genomic_DNA"/>
</dbReference>
<keyword evidence="5 6" id="KW-0539">Nucleus</keyword>
<evidence type="ECO:0000256" key="5">
    <source>
        <dbReference type="ARBA" id="ARBA00023242"/>
    </source>
</evidence>
<comment type="subcellular location">
    <subcellularLocation>
        <location evidence="1 6">Nucleus</location>
    </subcellularLocation>
</comment>